<dbReference type="InterPro" id="IPR011004">
    <property type="entry name" value="Trimer_LpxA-like_sf"/>
</dbReference>
<dbReference type="Gene3D" id="2.160.10.10">
    <property type="entry name" value="Hexapeptide repeat proteins"/>
    <property type="match status" value="1"/>
</dbReference>
<gene>
    <name evidence="4" type="ORF">SAMN05421771_0381</name>
</gene>
<keyword evidence="3" id="KW-0012">Acyltransferase</keyword>
<keyword evidence="2" id="KW-0677">Repeat</keyword>
<dbReference type="AlphaFoldDB" id="A0A1I6L893"/>
<name>A0A1I6L893_9BACT</name>
<dbReference type="InterPro" id="IPR018357">
    <property type="entry name" value="Hexapep_transf_CS"/>
</dbReference>
<sequence length="211" mass="22044">MSLAGYAAENGWMLTVQKSFGGLQRRLRDRLLERKLGTTGLGLGRLPRLMGLSHMKVGANFKAADGLWLEAVTEYGGKMYTPQLSIGANCNLSSYVHIACTNRVTIGEGLLCGSGVTITDHAHGQYRGHGQTGPELRPAVRRLSNDGVVVIGKNVWLGDGVVVLAGADIGDGAVIGANSVVNGVVPAGVIAVGAPARVVREWDGSAWAKGE</sequence>
<evidence type="ECO:0000256" key="2">
    <source>
        <dbReference type="ARBA" id="ARBA00022737"/>
    </source>
</evidence>
<dbReference type="PANTHER" id="PTHR23416:SF78">
    <property type="entry name" value="LIPOPOLYSACCHARIDE BIOSYNTHESIS O-ACETYL TRANSFERASE WBBJ-RELATED"/>
    <property type="match status" value="1"/>
</dbReference>
<proteinExistence type="predicted"/>
<dbReference type="Pfam" id="PF00132">
    <property type="entry name" value="Hexapep"/>
    <property type="match status" value="1"/>
</dbReference>
<dbReference type="RefSeq" id="WP_217644066.1">
    <property type="nucleotide sequence ID" value="NZ_FOZL01000001.1"/>
</dbReference>
<dbReference type="STRING" id="474950.SAMN05421771_0381"/>
<organism evidence="4 5">
    <name type="scientific">Granulicella pectinivorans</name>
    <dbReference type="NCBI Taxonomy" id="474950"/>
    <lineage>
        <taxon>Bacteria</taxon>
        <taxon>Pseudomonadati</taxon>
        <taxon>Acidobacteriota</taxon>
        <taxon>Terriglobia</taxon>
        <taxon>Terriglobales</taxon>
        <taxon>Acidobacteriaceae</taxon>
        <taxon>Granulicella</taxon>
    </lineage>
</organism>
<evidence type="ECO:0000256" key="1">
    <source>
        <dbReference type="ARBA" id="ARBA00022679"/>
    </source>
</evidence>
<dbReference type="PANTHER" id="PTHR23416">
    <property type="entry name" value="SIALIC ACID SYNTHASE-RELATED"/>
    <property type="match status" value="1"/>
</dbReference>
<dbReference type="CDD" id="cd04647">
    <property type="entry name" value="LbH_MAT_like"/>
    <property type="match status" value="1"/>
</dbReference>
<dbReference type="InterPro" id="IPR001451">
    <property type="entry name" value="Hexapep"/>
</dbReference>
<dbReference type="Proteomes" id="UP000199024">
    <property type="component" value="Unassembled WGS sequence"/>
</dbReference>
<keyword evidence="1 4" id="KW-0808">Transferase</keyword>
<dbReference type="EMBL" id="FOZL01000001">
    <property type="protein sequence ID" value="SFR99470.1"/>
    <property type="molecule type" value="Genomic_DNA"/>
</dbReference>
<protein>
    <submittedName>
        <fullName evidence="4">Lipopolysaccharide O-acetyltransferase</fullName>
    </submittedName>
</protein>
<evidence type="ECO:0000313" key="5">
    <source>
        <dbReference type="Proteomes" id="UP000199024"/>
    </source>
</evidence>
<dbReference type="PROSITE" id="PS00101">
    <property type="entry name" value="HEXAPEP_TRANSFERASES"/>
    <property type="match status" value="1"/>
</dbReference>
<accession>A0A1I6L893</accession>
<reference evidence="4 5" key="1">
    <citation type="submission" date="2016-10" db="EMBL/GenBank/DDBJ databases">
        <authorList>
            <person name="de Groot N.N."/>
        </authorList>
    </citation>
    <scope>NUCLEOTIDE SEQUENCE [LARGE SCALE GENOMIC DNA]</scope>
    <source>
        <strain evidence="4 5">DSM 21001</strain>
    </source>
</reference>
<evidence type="ECO:0000256" key="3">
    <source>
        <dbReference type="ARBA" id="ARBA00023315"/>
    </source>
</evidence>
<evidence type="ECO:0000313" key="4">
    <source>
        <dbReference type="EMBL" id="SFR99470.1"/>
    </source>
</evidence>
<dbReference type="GO" id="GO:0016746">
    <property type="term" value="F:acyltransferase activity"/>
    <property type="evidence" value="ECO:0007669"/>
    <property type="project" value="UniProtKB-KW"/>
</dbReference>
<dbReference type="SUPFAM" id="SSF51161">
    <property type="entry name" value="Trimeric LpxA-like enzymes"/>
    <property type="match status" value="1"/>
</dbReference>
<dbReference type="InterPro" id="IPR051159">
    <property type="entry name" value="Hexapeptide_acetyltransf"/>
</dbReference>
<keyword evidence="5" id="KW-1185">Reference proteome</keyword>